<dbReference type="PANTHER" id="PTHR10157">
    <property type="entry name" value="DOPAMINE BETA HYDROXYLASE RELATED"/>
    <property type="match status" value="1"/>
</dbReference>
<comment type="caution">
    <text evidence="3">The sequence shown here is derived from an EMBL/GenBank/DDBJ whole genome shotgun (WGS) entry which is preliminary data.</text>
</comment>
<proteinExistence type="predicted"/>
<dbReference type="Pfam" id="PF03351">
    <property type="entry name" value="DOMON"/>
    <property type="match status" value="1"/>
</dbReference>
<protein>
    <recommendedName>
        <fullName evidence="2">DOMON domain-containing protein</fullName>
    </recommendedName>
</protein>
<dbReference type="SUPFAM" id="SSF49344">
    <property type="entry name" value="CBD9-like"/>
    <property type="match status" value="1"/>
</dbReference>
<keyword evidence="1" id="KW-0732">Signal</keyword>
<dbReference type="EMBL" id="CAJNON010000048">
    <property type="protein sequence ID" value="CAF0867444.1"/>
    <property type="molecule type" value="Genomic_DNA"/>
</dbReference>
<dbReference type="GO" id="GO:0030667">
    <property type="term" value="C:secretory granule membrane"/>
    <property type="evidence" value="ECO:0007669"/>
    <property type="project" value="TreeGrafter"/>
</dbReference>
<reference evidence="3" key="1">
    <citation type="submission" date="2021-02" db="EMBL/GenBank/DDBJ databases">
        <authorList>
            <person name="Nowell W R."/>
        </authorList>
    </citation>
    <scope>NUCLEOTIDE SEQUENCE</scope>
</reference>
<evidence type="ECO:0000256" key="1">
    <source>
        <dbReference type="SAM" id="SignalP"/>
    </source>
</evidence>
<feature type="signal peptide" evidence="1">
    <location>
        <begin position="1"/>
        <end position="21"/>
    </location>
</feature>
<evidence type="ECO:0000259" key="2">
    <source>
        <dbReference type="PROSITE" id="PS50836"/>
    </source>
</evidence>
<dbReference type="GO" id="GO:0004500">
    <property type="term" value="F:dopamine beta-monooxygenase activity"/>
    <property type="evidence" value="ECO:0007669"/>
    <property type="project" value="InterPro"/>
</dbReference>
<dbReference type="Gene3D" id="2.60.40.1210">
    <property type="entry name" value="Cellobiose dehydrogenase, cytochrome domain"/>
    <property type="match status" value="1"/>
</dbReference>
<dbReference type="SMART" id="SM00664">
    <property type="entry name" value="DoH"/>
    <property type="match status" value="1"/>
</dbReference>
<organism evidence="3 4">
    <name type="scientific">Adineta steineri</name>
    <dbReference type="NCBI Taxonomy" id="433720"/>
    <lineage>
        <taxon>Eukaryota</taxon>
        <taxon>Metazoa</taxon>
        <taxon>Spiralia</taxon>
        <taxon>Gnathifera</taxon>
        <taxon>Rotifera</taxon>
        <taxon>Eurotatoria</taxon>
        <taxon>Bdelloidea</taxon>
        <taxon>Adinetida</taxon>
        <taxon>Adinetidae</taxon>
        <taxon>Adineta</taxon>
    </lineage>
</organism>
<feature type="chain" id="PRO_5032922802" description="DOMON domain-containing protein" evidence="1">
    <location>
        <begin position="22"/>
        <end position="184"/>
    </location>
</feature>
<dbReference type="GO" id="GO:0042421">
    <property type="term" value="P:norepinephrine biosynthetic process"/>
    <property type="evidence" value="ECO:0007669"/>
    <property type="project" value="TreeGrafter"/>
</dbReference>
<feature type="domain" description="DOMON" evidence="2">
    <location>
        <begin position="41"/>
        <end position="159"/>
    </location>
</feature>
<dbReference type="AlphaFoldDB" id="A0A813XFJ8"/>
<dbReference type="GO" id="GO:0005615">
    <property type="term" value="C:extracellular space"/>
    <property type="evidence" value="ECO:0007669"/>
    <property type="project" value="TreeGrafter"/>
</dbReference>
<dbReference type="Proteomes" id="UP000663891">
    <property type="component" value="Unassembled WGS sequence"/>
</dbReference>
<dbReference type="OrthoDB" id="10003276at2759"/>
<sequence>MKNMYFLTILVLFQVISNIQCLSSPIRQFTTYRNATELMKNVADLWWTVNDVDKEITFELHVKTTGWVALGIASTEENSRDADMGIGWINANGQFYFEDRFSHGFVLPVKDSTTQDWFGLQGREENDWTAIQFKRALDTHDTMDFPIRSGINVVLFAYGPVDPNPDITYHEDRRSTHRLSLWKS</sequence>
<dbReference type="GO" id="GO:0042420">
    <property type="term" value="P:dopamine catabolic process"/>
    <property type="evidence" value="ECO:0007669"/>
    <property type="project" value="TreeGrafter"/>
</dbReference>
<dbReference type="PROSITE" id="PS50836">
    <property type="entry name" value="DOMON"/>
    <property type="match status" value="1"/>
</dbReference>
<name>A0A813XFJ8_9BILA</name>
<dbReference type="CDD" id="cd09631">
    <property type="entry name" value="DOMON_DOH"/>
    <property type="match status" value="1"/>
</dbReference>
<evidence type="ECO:0000313" key="4">
    <source>
        <dbReference type="Proteomes" id="UP000663891"/>
    </source>
</evidence>
<evidence type="ECO:0000313" key="3">
    <source>
        <dbReference type="EMBL" id="CAF0867444.1"/>
    </source>
</evidence>
<accession>A0A813XFJ8</accession>
<gene>
    <name evidence="3" type="ORF">VCS650_LOCUS7533</name>
</gene>
<dbReference type="InterPro" id="IPR045266">
    <property type="entry name" value="DOH_DOMON"/>
</dbReference>
<dbReference type="GO" id="GO:0006589">
    <property type="term" value="P:octopamine biosynthetic process"/>
    <property type="evidence" value="ECO:0007669"/>
    <property type="project" value="TreeGrafter"/>
</dbReference>
<dbReference type="InterPro" id="IPR000945">
    <property type="entry name" value="DBH-like"/>
</dbReference>
<dbReference type="InterPro" id="IPR005018">
    <property type="entry name" value="DOMON_domain"/>
</dbReference>
<dbReference type="PANTHER" id="PTHR10157:SF23">
    <property type="entry name" value="MOXD1 HOMOLOG 1"/>
    <property type="match status" value="1"/>
</dbReference>